<evidence type="ECO:0000313" key="3">
    <source>
        <dbReference type="Proteomes" id="UP001358417"/>
    </source>
</evidence>
<dbReference type="GeneID" id="89975977"/>
<gene>
    <name evidence="2" type="ORF">LTR84_007812</name>
</gene>
<organism evidence="2 3">
    <name type="scientific">Exophiala bonariae</name>
    <dbReference type="NCBI Taxonomy" id="1690606"/>
    <lineage>
        <taxon>Eukaryota</taxon>
        <taxon>Fungi</taxon>
        <taxon>Dikarya</taxon>
        <taxon>Ascomycota</taxon>
        <taxon>Pezizomycotina</taxon>
        <taxon>Eurotiomycetes</taxon>
        <taxon>Chaetothyriomycetidae</taxon>
        <taxon>Chaetothyriales</taxon>
        <taxon>Herpotrichiellaceae</taxon>
        <taxon>Exophiala</taxon>
    </lineage>
</organism>
<feature type="region of interest" description="Disordered" evidence="1">
    <location>
        <begin position="1"/>
        <end position="187"/>
    </location>
</feature>
<feature type="compositionally biased region" description="Polar residues" evidence="1">
    <location>
        <begin position="61"/>
        <end position="81"/>
    </location>
</feature>
<keyword evidence="3" id="KW-1185">Reference proteome</keyword>
<feature type="region of interest" description="Disordered" evidence="1">
    <location>
        <begin position="234"/>
        <end position="257"/>
    </location>
</feature>
<feature type="compositionally biased region" description="Basic and acidic residues" evidence="1">
    <location>
        <begin position="335"/>
        <end position="347"/>
    </location>
</feature>
<feature type="compositionally biased region" description="Acidic residues" evidence="1">
    <location>
        <begin position="348"/>
        <end position="358"/>
    </location>
</feature>
<name>A0AAV9NLH1_9EURO</name>
<protein>
    <submittedName>
        <fullName evidence="2">Uncharacterized protein</fullName>
    </submittedName>
</protein>
<comment type="caution">
    <text evidence="2">The sequence shown here is derived from an EMBL/GenBank/DDBJ whole genome shotgun (WGS) entry which is preliminary data.</text>
</comment>
<proteinExistence type="predicted"/>
<reference evidence="2 3" key="1">
    <citation type="submission" date="2023-08" db="EMBL/GenBank/DDBJ databases">
        <title>Black Yeasts Isolated from many extreme environments.</title>
        <authorList>
            <person name="Coleine C."/>
            <person name="Stajich J.E."/>
            <person name="Selbmann L."/>
        </authorList>
    </citation>
    <scope>NUCLEOTIDE SEQUENCE [LARGE SCALE GENOMIC DNA]</scope>
    <source>
        <strain evidence="2 3">CCFEE 5792</strain>
    </source>
</reference>
<feature type="region of interest" description="Disordered" evidence="1">
    <location>
        <begin position="312"/>
        <end position="451"/>
    </location>
</feature>
<feature type="compositionally biased region" description="Low complexity" evidence="1">
    <location>
        <begin position="38"/>
        <end position="47"/>
    </location>
</feature>
<evidence type="ECO:0000256" key="1">
    <source>
        <dbReference type="SAM" id="MobiDB-lite"/>
    </source>
</evidence>
<accession>A0AAV9NLH1</accession>
<feature type="compositionally biased region" description="Polar residues" evidence="1">
    <location>
        <begin position="120"/>
        <end position="134"/>
    </location>
</feature>
<sequence length="451" mass="49614">MAATPPLQILSSPATPPSPLHGAKYDRSSYFPTRRSTRAATKTTSRSQQTTPDPPRRSSRVEQATTPRSPKSRSKTQTAAGLQSPEVTPKTRNLRRVQIMSPPSPNPTSLSSATHPPPTKSNSHLQPQSSTTTAILDGMLPTPVKTPKKKSVNANATTTARALFQEPQMTAQLAPVQPGPRRSRKPQRFNGFSLETVSGQNDVDGGQIQIFTDSRDRVPQADHTLTNPFIERKRDRESTTPPTVVRTSKRRKVSARTRIDPQVTDAIDKDEGMVYVFRGKKVYRRFTDRGDEEESIDEEDLGLLEYTANGASEVKPLKTLSRRSIKPKRLFQTDAQKRAREEEKQEEAATDIEDDTDDARDGPSTSTSLESASKLGRGMRTKKRTLAALDRSSPEEQGSRSSQKGSPFDSWPRLKPGRGAGSQKAKKRSANEVNPDLGAVGNALEAKKART</sequence>
<dbReference type="EMBL" id="JAVRRD010000003">
    <property type="protein sequence ID" value="KAK5061270.1"/>
    <property type="molecule type" value="Genomic_DNA"/>
</dbReference>
<dbReference type="Proteomes" id="UP001358417">
    <property type="component" value="Unassembled WGS sequence"/>
</dbReference>
<dbReference type="AlphaFoldDB" id="A0AAV9NLH1"/>
<feature type="compositionally biased region" description="Basic residues" evidence="1">
    <location>
        <begin position="320"/>
        <end position="329"/>
    </location>
</feature>
<dbReference type="RefSeq" id="XP_064710367.1">
    <property type="nucleotide sequence ID" value="XM_064851364.1"/>
</dbReference>
<evidence type="ECO:0000313" key="2">
    <source>
        <dbReference type="EMBL" id="KAK5061270.1"/>
    </source>
</evidence>